<gene>
    <name evidence="18" type="ORF">BJ508DRAFT_419476</name>
</gene>
<evidence type="ECO:0000256" key="14">
    <source>
        <dbReference type="ARBA" id="ARBA00030847"/>
    </source>
</evidence>
<keyword evidence="9" id="KW-0949">S-adenosyl-L-methionine</keyword>
<evidence type="ECO:0000256" key="6">
    <source>
        <dbReference type="ARBA" id="ARBA00018045"/>
    </source>
</evidence>
<dbReference type="SUPFAM" id="SSF117281">
    <property type="entry name" value="Kelch motif"/>
    <property type="match status" value="1"/>
</dbReference>
<dbReference type="GO" id="GO:0008175">
    <property type="term" value="F:tRNA methyltransferase activity"/>
    <property type="evidence" value="ECO:0007669"/>
    <property type="project" value="TreeGrafter"/>
</dbReference>
<evidence type="ECO:0000256" key="1">
    <source>
        <dbReference type="ARBA" id="ARBA00001806"/>
    </source>
</evidence>
<dbReference type="InterPro" id="IPR015915">
    <property type="entry name" value="Kelch-typ_b-propeller"/>
</dbReference>
<evidence type="ECO:0000256" key="4">
    <source>
        <dbReference type="ARBA" id="ARBA00012155"/>
    </source>
</evidence>
<dbReference type="EMBL" id="ML119862">
    <property type="protein sequence ID" value="RPA72436.1"/>
    <property type="molecule type" value="Genomic_DNA"/>
</dbReference>
<dbReference type="InterPro" id="IPR041667">
    <property type="entry name" value="Cupin_8"/>
</dbReference>
<feature type="region of interest" description="Disordered" evidence="16">
    <location>
        <begin position="1"/>
        <end position="36"/>
    </location>
</feature>
<evidence type="ECO:0000256" key="11">
    <source>
        <dbReference type="ARBA" id="ARBA00025588"/>
    </source>
</evidence>
<keyword evidence="19" id="KW-1185">Reference proteome</keyword>
<feature type="region of interest" description="Disordered" evidence="16">
    <location>
        <begin position="737"/>
        <end position="773"/>
    </location>
</feature>
<comment type="function">
    <text evidence="11">Probable S-adenosyl-L-methionine-dependent methyltransferase that acts as a component of the wybutosine biosynthesis pathway. Wybutosine is a hyper modified guanosine with a tricyclic base found at the 3'-position adjacent to the anticodon of eukaryotic phenylalanine tRNA. May methylate the carboxyl group of leucine residues to form alpha-leucine ester residues.</text>
</comment>
<evidence type="ECO:0000256" key="15">
    <source>
        <dbReference type="ARBA" id="ARBA00049250"/>
    </source>
</evidence>
<dbReference type="AlphaFoldDB" id="A0A3N4HH92"/>
<comment type="similarity">
    <text evidence="3">Belongs to the methyltransferase superfamily. LCMT family.</text>
</comment>
<dbReference type="InterPro" id="IPR007213">
    <property type="entry name" value="Ppm1/Ppm2/Tcmp"/>
</dbReference>
<evidence type="ECO:0000256" key="16">
    <source>
        <dbReference type="SAM" id="MobiDB-lite"/>
    </source>
</evidence>
<dbReference type="GO" id="GO:0031591">
    <property type="term" value="P:wybutosine biosynthetic process"/>
    <property type="evidence" value="ECO:0007669"/>
    <property type="project" value="TreeGrafter"/>
</dbReference>
<feature type="domain" description="JmjC" evidence="17">
    <location>
        <begin position="891"/>
        <end position="1033"/>
    </location>
</feature>
<keyword evidence="10" id="KW-0819">tRNA processing</keyword>
<dbReference type="PANTHER" id="PTHR46529:SF1">
    <property type="entry name" value="TRNA WYBUTOSINE-SYNTHESIZING PROTEIN 4"/>
    <property type="match status" value="1"/>
</dbReference>
<dbReference type="STRING" id="1160509.A0A3N4HH92"/>
<dbReference type="InterPro" id="IPR014710">
    <property type="entry name" value="RmlC-like_jellyroll"/>
</dbReference>
<evidence type="ECO:0000256" key="7">
    <source>
        <dbReference type="ARBA" id="ARBA00022603"/>
    </source>
</evidence>
<dbReference type="InterPro" id="IPR003347">
    <property type="entry name" value="JmjC_dom"/>
</dbReference>
<dbReference type="Gene3D" id="2.60.120.10">
    <property type="entry name" value="Jelly Rolls"/>
    <property type="match status" value="1"/>
</dbReference>
<comment type="catalytic activity">
    <reaction evidence="15">
        <text>7-[(3S)-(3-amino-3-methoxycarbonyl)propyl]wyosine(37) in tRNA(Phe) + S-adenosyl-L-methionine + CO2 = wybutosine(37) in tRNA(Phe) + S-adenosyl-L-homocysteine + 2 H(+)</text>
        <dbReference type="Rhea" id="RHEA:37119"/>
        <dbReference type="Rhea" id="RHEA-COMP:11844"/>
        <dbReference type="Rhea" id="RHEA-COMP:11847"/>
        <dbReference type="ChEBI" id="CHEBI:15378"/>
        <dbReference type="ChEBI" id="CHEBI:16526"/>
        <dbReference type="ChEBI" id="CHEBI:57856"/>
        <dbReference type="ChEBI" id="CHEBI:59789"/>
        <dbReference type="ChEBI" id="CHEBI:73544"/>
        <dbReference type="ChEBI" id="CHEBI:74275"/>
        <dbReference type="EC" id="2.3.1.231"/>
    </reaction>
</comment>
<evidence type="ECO:0000256" key="2">
    <source>
        <dbReference type="ARBA" id="ARBA00004797"/>
    </source>
</evidence>
<dbReference type="FunFam" id="2.60.120.650:FF:000043">
    <property type="entry name" value="tRNA wybutosine-synthesizing protein 4"/>
    <property type="match status" value="1"/>
</dbReference>
<evidence type="ECO:0000256" key="13">
    <source>
        <dbReference type="ARBA" id="ARBA00030231"/>
    </source>
</evidence>
<accession>A0A3N4HH92</accession>
<dbReference type="Gene3D" id="2.120.10.80">
    <property type="entry name" value="Kelch-type beta propeller"/>
    <property type="match status" value="1"/>
</dbReference>
<dbReference type="Gene3D" id="6.10.140.1470">
    <property type="match status" value="1"/>
</dbReference>
<dbReference type="SUPFAM" id="SSF51197">
    <property type="entry name" value="Clavaminate synthase-like"/>
    <property type="match status" value="1"/>
</dbReference>
<sequence>MSSSPEASQSRDDKRRENKEKRIKEKREKSDIDIQETNSSSILSKRSVEKLYLEPGKKEFFKYFVTKDARRSPLINRNYWIRMEAIEQAVHFHLHRRVGERKKVVVNLGCGFDALPFQFLDEGLEDELFVDIDYPALMRKKAEIIKNTPEVNRLLGEVSYHDGPILVRSKNYIAIACDLSNIDELDRIFKAEKLDEEADFEFIAEVSLCYMEPEDADAVIKWAATFECATFILHDQIMPNSQWHPFAQVMLKFYEDAGTPIKMVLNRPTVPDQVHRFKDMGFTSIAASDLVTFWYDHISSSQKAFINSIEPFDEWEEFYLYCQHHFILHASIGLANAVELQPNHSNAGPGWYCTVPSKMPYCLNPVFDSDRSEGTATFFETKSLRRKFGASSSFQDYELYNGGCSESRENSTVLIKRDSLCLEAPVPTTIPSARMCHTITGIRDNQDLLLVGGRESPDKPLSDCWLRTRKGWKQVQNLPSGRYRHSAAWIDDKQVIVFGGRDGKNVLDEWLLWDTKGWVTLEPTMKVPARHSSQMVLTGPNRGLLISGLNDEGIILEDVWGWVVEGRRVLLQDWTAALTNSRIYRFGGQCATIQTDGKVDSYIVGGICKNSTSTLLDELMIIETDIISIRRLQLKPEHHANNIPVGMTLSGHDGELVISGGGAFCANFGHYWNDGFWVISRNELEYQSEVWRAYIEAPEPKERFETKKLIPDGSTAEFGKKNKIRGVSEFEDFLVPEMDDPASKGKKSDGVKEEELPQDIQKPDSVNSETVAPKPIGRVHIKSAEDFAKVMAKGKPVLLSGVSIGDCVEKWTPEYLVDKVGGDREVIIHRAQPDVEHMNFVTKNFKYEKIPFKDFINSAFGTTSPESTSSGIYLRSVSSISANSKPAVLATDFPTIASDFTLPSSVNVVTESAHSSPLRISSANVGMWLHFDVMANILCHVRGQKRFRLYPPTDVLHLSIPPGSSSSTIENIFDTNIPGTNPYELIMEPGDVLYIPECWPHAALPLTPCVAVNVFFRNLGDAYAHGKDVYGNRDIAAYENGRRAVQKVKKDLDKVPVKVRKFYLERLAQELLEMAKNEAEEEDAEEELEVGMDGLSLEELPEGAEELPEGVNLEDLDISGMGAWEIRMRQ</sequence>
<dbReference type="Gene3D" id="3.40.50.150">
    <property type="entry name" value="Vaccinia Virus protein VP39"/>
    <property type="match status" value="1"/>
</dbReference>
<feature type="compositionally biased region" description="Basic and acidic residues" evidence="16">
    <location>
        <begin position="9"/>
        <end position="32"/>
    </location>
</feature>
<dbReference type="GO" id="GO:0030488">
    <property type="term" value="P:tRNA methylation"/>
    <property type="evidence" value="ECO:0007669"/>
    <property type="project" value="TreeGrafter"/>
</dbReference>
<evidence type="ECO:0000313" key="19">
    <source>
        <dbReference type="Proteomes" id="UP000275078"/>
    </source>
</evidence>
<dbReference type="Proteomes" id="UP000275078">
    <property type="component" value="Unassembled WGS sequence"/>
</dbReference>
<dbReference type="PANTHER" id="PTHR46529">
    <property type="entry name" value="TRNA WYBUTOSINE-SYNTHESIZING PROTEIN 4"/>
    <property type="match status" value="1"/>
</dbReference>
<keyword evidence="7" id="KW-0489">Methyltransferase</keyword>
<proteinExistence type="inferred from homology"/>
<evidence type="ECO:0000256" key="3">
    <source>
        <dbReference type="ARBA" id="ARBA00010703"/>
    </source>
</evidence>
<keyword evidence="8" id="KW-0808">Transferase</keyword>
<dbReference type="Pfam" id="PF13621">
    <property type="entry name" value="Cupin_8"/>
    <property type="match status" value="1"/>
</dbReference>
<feature type="compositionally biased region" description="Basic and acidic residues" evidence="16">
    <location>
        <begin position="741"/>
        <end position="755"/>
    </location>
</feature>
<dbReference type="EC" id="2.3.1.231" evidence="4"/>
<evidence type="ECO:0000256" key="12">
    <source>
        <dbReference type="ARBA" id="ARBA00029750"/>
    </source>
</evidence>
<dbReference type="OrthoDB" id="47172at2759"/>
<dbReference type="Pfam" id="PF04072">
    <property type="entry name" value="LCM"/>
    <property type="match status" value="1"/>
</dbReference>
<dbReference type="Pfam" id="PF13418">
    <property type="entry name" value="Beta-prop_TYW4"/>
    <property type="match status" value="1"/>
</dbReference>
<name>A0A3N4HH92_ASCIM</name>
<dbReference type="UniPathway" id="UPA00375"/>
<comment type="pathway">
    <text evidence="2">tRNA modification; wybutosine-tRNA(Phe) biosynthesis.</text>
</comment>
<dbReference type="SMART" id="SM00558">
    <property type="entry name" value="JmjC"/>
    <property type="match status" value="1"/>
</dbReference>
<comment type="catalytic activity">
    <reaction evidence="1">
        <text>7-[(3S)-3-amino-3-carboxypropyl]wyosine(37) in tRNA(Phe) + S-adenosyl-L-methionine = 7-[(3S)-(3-amino-3-methoxycarbonyl)propyl]wyosine(37) in tRNA(Phe) + S-adenosyl-L-homocysteine</text>
        <dbReference type="Rhea" id="RHEA:36903"/>
        <dbReference type="Rhea" id="RHEA-COMP:10379"/>
        <dbReference type="Rhea" id="RHEA-COMP:11844"/>
        <dbReference type="ChEBI" id="CHEBI:57856"/>
        <dbReference type="ChEBI" id="CHEBI:59789"/>
        <dbReference type="ChEBI" id="CHEBI:73543"/>
        <dbReference type="ChEBI" id="CHEBI:74275"/>
        <dbReference type="EC" id="2.1.1.290"/>
    </reaction>
</comment>
<evidence type="ECO:0000259" key="17">
    <source>
        <dbReference type="PROSITE" id="PS51184"/>
    </source>
</evidence>
<dbReference type="EC" id="2.1.1.290" evidence="5"/>
<organism evidence="18 19">
    <name type="scientific">Ascobolus immersus RN42</name>
    <dbReference type="NCBI Taxonomy" id="1160509"/>
    <lineage>
        <taxon>Eukaryota</taxon>
        <taxon>Fungi</taxon>
        <taxon>Dikarya</taxon>
        <taxon>Ascomycota</taxon>
        <taxon>Pezizomycotina</taxon>
        <taxon>Pezizomycetes</taxon>
        <taxon>Pezizales</taxon>
        <taxon>Ascobolaceae</taxon>
        <taxon>Ascobolus</taxon>
    </lineage>
</organism>
<evidence type="ECO:0000256" key="9">
    <source>
        <dbReference type="ARBA" id="ARBA00022691"/>
    </source>
</evidence>
<dbReference type="SUPFAM" id="SSF53335">
    <property type="entry name" value="S-adenosyl-L-methionine-dependent methyltransferases"/>
    <property type="match status" value="1"/>
</dbReference>
<evidence type="ECO:0000256" key="5">
    <source>
        <dbReference type="ARBA" id="ARBA00012779"/>
    </source>
</evidence>
<evidence type="ECO:0000313" key="18">
    <source>
        <dbReference type="EMBL" id="RPA72436.1"/>
    </source>
</evidence>
<evidence type="ECO:0000256" key="10">
    <source>
        <dbReference type="ARBA" id="ARBA00022694"/>
    </source>
</evidence>
<reference evidence="18 19" key="1">
    <citation type="journal article" date="2018" name="Nat. Ecol. Evol.">
        <title>Pezizomycetes genomes reveal the molecular basis of ectomycorrhizal truffle lifestyle.</title>
        <authorList>
            <person name="Murat C."/>
            <person name="Payen T."/>
            <person name="Noel B."/>
            <person name="Kuo A."/>
            <person name="Morin E."/>
            <person name="Chen J."/>
            <person name="Kohler A."/>
            <person name="Krizsan K."/>
            <person name="Balestrini R."/>
            <person name="Da Silva C."/>
            <person name="Montanini B."/>
            <person name="Hainaut M."/>
            <person name="Levati E."/>
            <person name="Barry K.W."/>
            <person name="Belfiori B."/>
            <person name="Cichocki N."/>
            <person name="Clum A."/>
            <person name="Dockter R.B."/>
            <person name="Fauchery L."/>
            <person name="Guy J."/>
            <person name="Iotti M."/>
            <person name="Le Tacon F."/>
            <person name="Lindquist E.A."/>
            <person name="Lipzen A."/>
            <person name="Malagnac F."/>
            <person name="Mello A."/>
            <person name="Molinier V."/>
            <person name="Miyauchi S."/>
            <person name="Poulain J."/>
            <person name="Riccioni C."/>
            <person name="Rubini A."/>
            <person name="Sitrit Y."/>
            <person name="Splivallo R."/>
            <person name="Traeger S."/>
            <person name="Wang M."/>
            <person name="Zifcakova L."/>
            <person name="Wipf D."/>
            <person name="Zambonelli A."/>
            <person name="Paolocci F."/>
            <person name="Nowrousian M."/>
            <person name="Ottonello S."/>
            <person name="Baldrian P."/>
            <person name="Spatafora J.W."/>
            <person name="Henrissat B."/>
            <person name="Nagy L.G."/>
            <person name="Aury J.M."/>
            <person name="Wincker P."/>
            <person name="Grigoriev I.V."/>
            <person name="Bonfante P."/>
            <person name="Martin F.M."/>
        </authorList>
    </citation>
    <scope>NUCLEOTIDE SEQUENCE [LARGE SCALE GENOMIC DNA]</scope>
    <source>
        <strain evidence="18 19">RN42</strain>
    </source>
</reference>
<dbReference type="PROSITE" id="PS51184">
    <property type="entry name" value="JMJC"/>
    <property type="match status" value="1"/>
</dbReference>
<protein>
    <recommendedName>
        <fullName evidence="6">tRNA wybutosine-synthesizing protein 4</fullName>
        <ecNumber evidence="5">2.1.1.290</ecNumber>
        <ecNumber evidence="4">2.3.1.231</ecNumber>
    </recommendedName>
    <alternativeName>
        <fullName evidence="13">Leucine carboxyl methyltransferase 2</fullName>
    </alternativeName>
    <alternativeName>
        <fullName evidence="14">tRNA(Phe) (7-(3-amino-3-(methoxycarbonyl)propyl)wyosine(37)-N)-methoxycarbonyltransferase</fullName>
    </alternativeName>
    <alternativeName>
        <fullName evidence="12">tRNA(Phe) (7-(3-amino-3-carboxypropyl)wyosine(37)-O)-methyltransferase</fullName>
    </alternativeName>
</protein>
<dbReference type="InterPro" id="IPR029063">
    <property type="entry name" value="SAM-dependent_MTases_sf"/>
</dbReference>
<evidence type="ECO:0000256" key="8">
    <source>
        <dbReference type="ARBA" id="ARBA00022679"/>
    </source>
</evidence>